<accession>A0AAJ0BZ18</accession>
<dbReference type="Proteomes" id="UP001244011">
    <property type="component" value="Unassembled WGS sequence"/>
</dbReference>
<sequence length="88" mass="10277">MNSRPWMELASFHLFHYWLAAIILPGSFLPCHFGPFISSGERLSGPGRIESWNPRATPCPPSKTPSRYRCTFTIQLYVSQYIRLRRYI</sequence>
<evidence type="ECO:0000313" key="2">
    <source>
        <dbReference type="EMBL" id="KAK1766876.1"/>
    </source>
</evidence>
<feature type="transmembrane region" description="Helical" evidence="1">
    <location>
        <begin position="15"/>
        <end position="38"/>
    </location>
</feature>
<evidence type="ECO:0000256" key="1">
    <source>
        <dbReference type="SAM" id="Phobius"/>
    </source>
</evidence>
<evidence type="ECO:0000313" key="3">
    <source>
        <dbReference type="Proteomes" id="UP001244011"/>
    </source>
</evidence>
<name>A0AAJ0BZ18_9PEZI</name>
<keyword evidence="1" id="KW-0812">Transmembrane</keyword>
<dbReference type="AlphaFoldDB" id="A0AAJ0BZ18"/>
<protein>
    <submittedName>
        <fullName evidence="2">Uncharacterized protein</fullName>
    </submittedName>
</protein>
<keyword evidence="1" id="KW-0472">Membrane</keyword>
<keyword evidence="1" id="KW-1133">Transmembrane helix</keyword>
<dbReference type="GeneID" id="85311259"/>
<proteinExistence type="predicted"/>
<keyword evidence="3" id="KW-1185">Reference proteome</keyword>
<dbReference type="EMBL" id="MU839010">
    <property type="protein sequence ID" value="KAK1766876.1"/>
    <property type="molecule type" value="Genomic_DNA"/>
</dbReference>
<dbReference type="RefSeq" id="XP_060283089.1">
    <property type="nucleotide sequence ID" value="XM_060428072.1"/>
</dbReference>
<comment type="caution">
    <text evidence="2">The sequence shown here is derived from an EMBL/GenBank/DDBJ whole genome shotgun (WGS) entry which is preliminary data.</text>
</comment>
<organism evidence="2 3">
    <name type="scientific">Phialemonium atrogriseum</name>
    <dbReference type="NCBI Taxonomy" id="1093897"/>
    <lineage>
        <taxon>Eukaryota</taxon>
        <taxon>Fungi</taxon>
        <taxon>Dikarya</taxon>
        <taxon>Ascomycota</taxon>
        <taxon>Pezizomycotina</taxon>
        <taxon>Sordariomycetes</taxon>
        <taxon>Sordariomycetidae</taxon>
        <taxon>Cephalothecales</taxon>
        <taxon>Cephalothecaceae</taxon>
        <taxon>Phialemonium</taxon>
    </lineage>
</organism>
<gene>
    <name evidence="2" type="ORF">QBC33DRAFT_540521</name>
</gene>
<reference evidence="2" key="1">
    <citation type="submission" date="2023-06" db="EMBL/GenBank/DDBJ databases">
        <title>Genome-scale phylogeny and comparative genomics of the fungal order Sordariales.</title>
        <authorList>
            <consortium name="Lawrence Berkeley National Laboratory"/>
            <person name="Hensen N."/>
            <person name="Bonometti L."/>
            <person name="Westerberg I."/>
            <person name="Brannstrom I.O."/>
            <person name="Guillou S."/>
            <person name="Cros-Aarteil S."/>
            <person name="Calhoun S."/>
            <person name="Haridas S."/>
            <person name="Kuo A."/>
            <person name="Mondo S."/>
            <person name="Pangilinan J."/>
            <person name="Riley R."/>
            <person name="Labutti K."/>
            <person name="Andreopoulos B."/>
            <person name="Lipzen A."/>
            <person name="Chen C."/>
            <person name="Yanf M."/>
            <person name="Daum C."/>
            <person name="Ng V."/>
            <person name="Clum A."/>
            <person name="Steindorff A."/>
            <person name="Ohm R."/>
            <person name="Martin F."/>
            <person name="Silar P."/>
            <person name="Natvig D."/>
            <person name="Lalanne C."/>
            <person name="Gautier V."/>
            <person name="Ament-Velasquez S.L."/>
            <person name="Kruys A."/>
            <person name="Hutchinson M.I."/>
            <person name="Powell A.J."/>
            <person name="Barry K."/>
            <person name="Miller A.N."/>
            <person name="Grigoriev I.V."/>
            <person name="Debuchy R."/>
            <person name="Gladieux P."/>
            <person name="Thoren M.H."/>
            <person name="Johannesson H."/>
        </authorList>
    </citation>
    <scope>NUCLEOTIDE SEQUENCE</scope>
    <source>
        <strain evidence="2">8032-3</strain>
    </source>
</reference>